<evidence type="ECO:0000256" key="1">
    <source>
        <dbReference type="ARBA" id="ARBA00035012"/>
    </source>
</evidence>
<reference evidence="4" key="1">
    <citation type="submission" date="2021-05" db="EMBL/GenBank/DDBJ databases">
        <authorList>
            <person name="Pietrasiak N."/>
            <person name="Ward R."/>
            <person name="Stajich J.E."/>
            <person name="Kurbessoian T."/>
        </authorList>
    </citation>
    <scope>NUCLEOTIDE SEQUENCE</scope>
    <source>
        <strain evidence="4">GSE-TBD4-15B</strain>
    </source>
</reference>
<dbReference type="InterPro" id="IPR036397">
    <property type="entry name" value="RNaseH_sf"/>
</dbReference>
<dbReference type="Pfam" id="PF02171">
    <property type="entry name" value="Piwi"/>
    <property type="match status" value="1"/>
</dbReference>
<protein>
    <recommendedName>
        <fullName evidence="2">Protein argonaute</fullName>
    </recommendedName>
</protein>
<gene>
    <name evidence="4" type="ORF">KME07_04500</name>
</gene>
<evidence type="ECO:0000313" key="4">
    <source>
        <dbReference type="EMBL" id="MBW4464685.1"/>
    </source>
</evidence>
<sequence>MSSPNKIIPSKFSNKSRKLTLNFSSIHFDDAEIDIGLSSYVDQNELHNLRKVHSNTHFFYKDRNHILSIPILVNEVPIGEKLKRIKLSENLHIAAALVKHSFINFLYSLGRKVTSYDPVEFLAEPQRNFLNKSYTSDIQILEWLGICPRYIAAIRKVSFDYQPAFLGLVLDVSTRRWIELPCNLLIEKKISLDGLYVSKMVQPNNPKIAPFLRLIGQVQSIEGEFLRLSDARDDIETILSKDVFLEPRQEAFNRCLDCLFREHADAVKDDLEKKLIDFRDGANRLKHLQKVINYFSTQSFEMVPGVNFSFQPFLTEAEAQNFPSVQMAPRTIYVFDASGEKTSTWHDGGLSEYGPYSAPTFTPSDPRICVICQETQKGRVEQFLYKLINGVTVKELTQKNKRQPFAQGLIRKYSLDNIDYKFFLTHGSTATEYERAVRQALNYQRQERFKWDLALIQIDRAFHDLEGDNNPYLTSKASFLAAQIPTQDFEIETIDVPDRSLCYILNIISLAIYAKLGGVPWLIKADRTITYELIFGLGSSVVTKGRLGQRQQIVGITTVFSGDGNYMLSNLSKAVPIAEYKDALLESLRETIIKVKRAMNWERGNHIRLIFHAFKPLKDNEAEAIKELMKELCSEYDVDYAFLHIVQDHPFILFDESENGVWDYETQTPGKGKFTPKRGLFFRVSKSEVLLSLTGANEVKRPENGIPTPVLLRLHRESTFNDTTYLARQVFTFSCHSWRSFFPSSMPVTITYSELIAKMLGQLGTVSSWNPDSMLGRVGETRWFL</sequence>
<dbReference type="GO" id="GO:0003676">
    <property type="term" value="F:nucleic acid binding"/>
    <property type="evidence" value="ECO:0007669"/>
    <property type="project" value="InterPro"/>
</dbReference>
<comment type="caution">
    <text evidence="4">The sequence shown here is derived from an EMBL/GenBank/DDBJ whole genome shotgun (WGS) entry which is preliminary data.</text>
</comment>
<dbReference type="PROSITE" id="PS50822">
    <property type="entry name" value="PIWI"/>
    <property type="match status" value="1"/>
</dbReference>
<evidence type="ECO:0000259" key="3">
    <source>
        <dbReference type="PROSITE" id="PS50822"/>
    </source>
</evidence>
<dbReference type="InterPro" id="IPR003165">
    <property type="entry name" value="Piwi"/>
</dbReference>
<name>A0A951U3K4_9CYAN</name>
<dbReference type="AlphaFoldDB" id="A0A951U3K4"/>
<dbReference type="SUPFAM" id="SSF53098">
    <property type="entry name" value="Ribonuclease H-like"/>
    <property type="match status" value="1"/>
</dbReference>
<dbReference type="InterPro" id="IPR012337">
    <property type="entry name" value="RNaseH-like_sf"/>
</dbReference>
<dbReference type="Proteomes" id="UP000707356">
    <property type="component" value="Unassembled WGS sequence"/>
</dbReference>
<proteinExistence type="inferred from homology"/>
<dbReference type="SMART" id="SM00950">
    <property type="entry name" value="Piwi"/>
    <property type="match status" value="1"/>
</dbReference>
<organism evidence="4 5">
    <name type="scientific">Pegethrix bostrychoides GSE-TBD4-15B</name>
    <dbReference type="NCBI Taxonomy" id="2839662"/>
    <lineage>
        <taxon>Bacteria</taxon>
        <taxon>Bacillati</taxon>
        <taxon>Cyanobacteriota</taxon>
        <taxon>Cyanophyceae</taxon>
        <taxon>Oculatellales</taxon>
        <taxon>Oculatellaceae</taxon>
        <taxon>Pegethrix</taxon>
    </lineage>
</organism>
<reference evidence="4" key="2">
    <citation type="journal article" date="2022" name="Microbiol. Resour. Announc.">
        <title>Metagenome Sequencing to Explore Phylogenomics of Terrestrial Cyanobacteria.</title>
        <authorList>
            <person name="Ward R.D."/>
            <person name="Stajich J.E."/>
            <person name="Johansen J.R."/>
            <person name="Huntemann M."/>
            <person name="Clum A."/>
            <person name="Foster B."/>
            <person name="Foster B."/>
            <person name="Roux S."/>
            <person name="Palaniappan K."/>
            <person name="Varghese N."/>
            <person name="Mukherjee S."/>
            <person name="Reddy T.B.K."/>
            <person name="Daum C."/>
            <person name="Copeland A."/>
            <person name="Chen I.A."/>
            <person name="Ivanova N.N."/>
            <person name="Kyrpides N.C."/>
            <person name="Shapiro N."/>
            <person name="Eloe-Fadrosh E.A."/>
            <person name="Pietrasiak N."/>
        </authorList>
    </citation>
    <scope>NUCLEOTIDE SEQUENCE</scope>
    <source>
        <strain evidence="4">GSE-TBD4-15B</strain>
    </source>
</reference>
<dbReference type="Gene3D" id="3.30.420.10">
    <property type="entry name" value="Ribonuclease H-like superfamily/Ribonuclease H"/>
    <property type="match status" value="1"/>
</dbReference>
<accession>A0A951U3K4</accession>
<dbReference type="CDD" id="cd04659">
    <property type="entry name" value="Piwi_piwi-like_ProArk"/>
    <property type="match status" value="1"/>
</dbReference>
<evidence type="ECO:0000256" key="2">
    <source>
        <dbReference type="ARBA" id="ARBA00035032"/>
    </source>
</evidence>
<dbReference type="EMBL" id="JAHHHV010000018">
    <property type="protein sequence ID" value="MBW4464685.1"/>
    <property type="molecule type" value="Genomic_DNA"/>
</dbReference>
<evidence type="ECO:0000313" key="5">
    <source>
        <dbReference type="Proteomes" id="UP000707356"/>
    </source>
</evidence>
<comment type="similarity">
    <text evidence="1">Belongs to the argonaute family. Long pAgo subfamily.</text>
</comment>
<feature type="domain" description="Piwi" evidence="3">
    <location>
        <begin position="453"/>
        <end position="765"/>
    </location>
</feature>
<dbReference type="Gene3D" id="3.40.50.2300">
    <property type="match status" value="1"/>
</dbReference>